<dbReference type="EMBL" id="QTSX02001586">
    <property type="protein sequence ID" value="KAJ9080228.1"/>
    <property type="molecule type" value="Genomic_DNA"/>
</dbReference>
<reference evidence="1" key="1">
    <citation type="submission" date="2022-04" db="EMBL/GenBank/DDBJ databases">
        <title>Genome of the entomopathogenic fungus Entomophthora muscae.</title>
        <authorList>
            <person name="Elya C."/>
            <person name="Lovett B.R."/>
            <person name="Lee E."/>
            <person name="Macias A.M."/>
            <person name="Hajek A.E."/>
            <person name="De Bivort B.L."/>
            <person name="Kasson M.T."/>
            <person name="De Fine Licht H.H."/>
            <person name="Stajich J.E."/>
        </authorList>
    </citation>
    <scope>NUCLEOTIDE SEQUENCE</scope>
    <source>
        <strain evidence="1">Berkeley</strain>
    </source>
</reference>
<proteinExistence type="predicted"/>
<sequence>MFNHHYNARGSTRRKEYRKGRNPTAVKVFTINQESRCLRLTSIFNLSCRYLLCENVPSLNLQQELFDLFSVHGFVEEITLLKGHPAEEFTEAYCIRFKDLVNSRLAKRQLDDYVFFSNPLQLRYCPEYETIHDTHEKLKERILSVSQEIGITPSHLLLE</sequence>
<accession>A0ACC2TZQ2</accession>
<name>A0ACC2TZQ2_9FUNG</name>
<protein>
    <submittedName>
        <fullName evidence="1">Uncharacterized protein</fullName>
    </submittedName>
</protein>
<evidence type="ECO:0000313" key="1">
    <source>
        <dbReference type="EMBL" id="KAJ9080228.1"/>
    </source>
</evidence>
<evidence type="ECO:0000313" key="2">
    <source>
        <dbReference type="Proteomes" id="UP001165960"/>
    </source>
</evidence>
<keyword evidence="2" id="KW-1185">Reference proteome</keyword>
<dbReference type="Proteomes" id="UP001165960">
    <property type="component" value="Unassembled WGS sequence"/>
</dbReference>
<organism evidence="1 2">
    <name type="scientific">Entomophthora muscae</name>
    <dbReference type="NCBI Taxonomy" id="34485"/>
    <lineage>
        <taxon>Eukaryota</taxon>
        <taxon>Fungi</taxon>
        <taxon>Fungi incertae sedis</taxon>
        <taxon>Zoopagomycota</taxon>
        <taxon>Entomophthoromycotina</taxon>
        <taxon>Entomophthoromycetes</taxon>
        <taxon>Entomophthorales</taxon>
        <taxon>Entomophthoraceae</taxon>
        <taxon>Entomophthora</taxon>
    </lineage>
</organism>
<gene>
    <name evidence="1" type="ORF">DSO57_1027344</name>
</gene>
<comment type="caution">
    <text evidence="1">The sequence shown here is derived from an EMBL/GenBank/DDBJ whole genome shotgun (WGS) entry which is preliminary data.</text>
</comment>